<dbReference type="EMBL" id="KV426142">
    <property type="protein sequence ID" value="KZV86863.1"/>
    <property type="molecule type" value="Genomic_DNA"/>
</dbReference>
<dbReference type="OrthoDB" id="3197335at2759"/>
<dbReference type="AlphaFoldDB" id="A0A165EG81"/>
<proteinExistence type="predicted"/>
<feature type="signal peptide" evidence="1">
    <location>
        <begin position="1"/>
        <end position="16"/>
    </location>
</feature>
<protein>
    <submittedName>
        <fullName evidence="2">Arabinanase/levansucrase/invertase</fullName>
    </submittedName>
</protein>
<keyword evidence="1" id="KW-0732">Signal</keyword>
<organism evidence="2 3">
    <name type="scientific">Exidia glandulosa HHB12029</name>
    <dbReference type="NCBI Taxonomy" id="1314781"/>
    <lineage>
        <taxon>Eukaryota</taxon>
        <taxon>Fungi</taxon>
        <taxon>Dikarya</taxon>
        <taxon>Basidiomycota</taxon>
        <taxon>Agaricomycotina</taxon>
        <taxon>Agaricomycetes</taxon>
        <taxon>Auriculariales</taxon>
        <taxon>Exidiaceae</taxon>
        <taxon>Exidia</taxon>
    </lineage>
</organism>
<accession>A0A165EG81</accession>
<feature type="chain" id="PRO_5007857133" evidence="1">
    <location>
        <begin position="17"/>
        <end position="508"/>
    </location>
</feature>
<reference evidence="2 3" key="1">
    <citation type="journal article" date="2016" name="Mol. Biol. Evol.">
        <title>Comparative Genomics of Early-Diverging Mushroom-Forming Fungi Provides Insights into the Origins of Lignocellulose Decay Capabilities.</title>
        <authorList>
            <person name="Nagy L.G."/>
            <person name="Riley R."/>
            <person name="Tritt A."/>
            <person name="Adam C."/>
            <person name="Daum C."/>
            <person name="Floudas D."/>
            <person name="Sun H."/>
            <person name="Yadav J.S."/>
            <person name="Pangilinan J."/>
            <person name="Larsson K.H."/>
            <person name="Matsuura K."/>
            <person name="Barry K."/>
            <person name="Labutti K."/>
            <person name="Kuo R."/>
            <person name="Ohm R.A."/>
            <person name="Bhattacharya S.S."/>
            <person name="Shirouzu T."/>
            <person name="Yoshinaga Y."/>
            <person name="Martin F.M."/>
            <person name="Grigoriev I.V."/>
            <person name="Hibbett D.S."/>
        </authorList>
    </citation>
    <scope>NUCLEOTIDE SEQUENCE [LARGE SCALE GENOMIC DNA]</scope>
    <source>
        <strain evidence="2 3">HHB12029</strain>
    </source>
</reference>
<gene>
    <name evidence="2" type="ORF">EXIGLDRAFT_724369</name>
</gene>
<dbReference type="Gene3D" id="2.60.120.560">
    <property type="entry name" value="Exo-inulinase, domain 1"/>
    <property type="match status" value="1"/>
</dbReference>
<dbReference type="Proteomes" id="UP000077266">
    <property type="component" value="Unassembled WGS sequence"/>
</dbReference>
<name>A0A165EG81_EXIGL</name>
<evidence type="ECO:0000313" key="3">
    <source>
        <dbReference type="Proteomes" id="UP000077266"/>
    </source>
</evidence>
<dbReference type="Gene3D" id="2.115.10.20">
    <property type="entry name" value="Glycosyl hydrolase domain, family 43"/>
    <property type="match status" value="2"/>
</dbReference>
<keyword evidence="3" id="KW-1185">Reference proteome</keyword>
<dbReference type="InParanoid" id="A0A165EG81"/>
<sequence length="508" mass="55267">MKSLALCVVLVSGVVSQTVLFSDTFDTIPGWDRQGVVITKSLPWEADLMQDPSIIYAQGNGSRFKMWYGSLTNIGYATSDDGLSWVKKTDPIVSQTANTEKGALNQPSVVLRNGVWHMTYFGLGDDNKGRVHYASATNPAGPWTKGGAVLVPTESWEDDYIYNSSLMYDEVAGIWKMWYTAGKIASAGGEPEFICYATAPQASGPWTKHPSNPLLRPMNDGGWASLGVGGPNVRKLKDGTYEMVILGWQADYPSRGGRILSKDGIAWSLDRSAMHLDLGVAGGVEDAMIYRQFVVDVDGVDWVYYNVKNGRTSAWIETINLAQWRSGLSIVDPAKWAMLQGTEQPNGASFEVRSGRLWSLGNAPSNHPQTLQGNALIRARDYAVSAEVVTMDMPVVDRDNVLFARYTDRGNYYYGGIASWSNKYAIGKLVNGQNTKLAGVGSANDITAGTRYRLRLQVKGNSISLFDGDTLVLQTTDGDLQPATSYVGLQTTTAGGHATFDNVKVTSV</sequence>
<evidence type="ECO:0000313" key="2">
    <source>
        <dbReference type="EMBL" id="KZV86863.1"/>
    </source>
</evidence>
<evidence type="ECO:0000256" key="1">
    <source>
        <dbReference type="SAM" id="SignalP"/>
    </source>
</evidence>
<dbReference type="InterPro" id="IPR023296">
    <property type="entry name" value="Glyco_hydro_beta-prop_sf"/>
</dbReference>
<dbReference type="SUPFAM" id="SSF75005">
    <property type="entry name" value="Arabinanase/levansucrase/invertase"/>
    <property type="match status" value="1"/>
</dbReference>